<evidence type="ECO:0000313" key="2">
    <source>
        <dbReference type="EMBL" id="JAE31445.1"/>
    </source>
</evidence>
<keyword evidence="1" id="KW-0472">Membrane</keyword>
<keyword evidence="1" id="KW-1133">Transmembrane helix</keyword>
<keyword evidence="1" id="KW-0812">Transmembrane</keyword>
<reference evidence="2" key="1">
    <citation type="submission" date="2014-09" db="EMBL/GenBank/DDBJ databases">
        <authorList>
            <person name="Magalhaes I.L.F."/>
            <person name="Oliveira U."/>
            <person name="Santos F.R."/>
            <person name="Vidigal T.H.D.A."/>
            <person name="Brescovit A.D."/>
            <person name="Santos A.J."/>
        </authorList>
    </citation>
    <scope>NUCLEOTIDE SEQUENCE</scope>
    <source>
        <tissue evidence="2">Shoot tissue taken approximately 20 cm above the soil surface</tissue>
    </source>
</reference>
<organism evidence="2">
    <name type="scientific">Arundo donax</name>
    <name type="common">Giant reed</name>
    <name type="synonym">Donax arundinaceus</name>
    <dbReference type="NCBI Taxonomy" id="35708"/>
    <lineage>
        <taxon>Eukaryota</taxon>
        <taxon>Viridiplantae</taxon>
        <taxon>Streptophyta</taxon>
        <taxon>Embryophyta</taxon>
        <taxon>Tracheophyta</taxon>
        <taxon>Spermatophyta</taxon>
        <taxon>Magnoliopsida</taxon>
        <taxon>Liliopsida</taxon>
        <taxon>Poales</taxon>
        <taxon>Poaceae</taxon>
        <taxon>PACMAD clade</taxon>
        <taxon>Arundinoideae</taxon>
        <taxon>Arundineae</taxon>
        <taxon>Arundo</taxon>
    </lineage>
</organism>
<name>A0A0A9H2I5_ARUDO</name>
<proteinExistence type="predicted"/>
<feature type="transmembrane region" description="Helical" evidence="1">
    <location>
        <begin position="20"/>
        <end position="43"/>
    </location>
</feature>
<protein>
    <submittedName>
        <fullName evidence="2">Uncharacterized protein</fullName>
    </submittedName>
</protein>
<dbReference type="EMBL" id="GBRH01166451">
    <property type="protein sequence ID" value="JAE31445.1"/>
    <property type="molecule type" value="Transcribed_RNA"/>
</dbReference>
<dbReference type="AlphaFoldDB" id="A0A0A9H2I5"/>
<evidence type="ECO:0000256" key="1">
    <source>
        <dbReference type="SAM" id="Phobius"/>
    </source>
</evidence>
<accession>A0A0A9H2I5</accession>
<reference evidence="2" key="2">
    <citation type="journal article" date="2015" name="Data Brief">
        <title>Shoot transcriptome of the giant reed, Arundo donax.</title>
        <authorList>
            <person name="Barrero R.A."/>
            <person name="Guerrero F.D."/>
            <person name="Moolhuijzen P."/>
            <person name="Goolsby J.A."/>
            <person name="Tidwell J."/>
            <person name="Bellgard S.E."/>
            <person name="Bellgard M.I."/>
        </authorList>
    </citation>
    <scope>NUCLEOTIDE SEQUENCE</scope>
    <source>
        <tissue evidence="2">Shoot tissue taken approximately 20 cm above the soil surface</tissue>
    </source>
</reference>
<sequence>MVTNILSLDWYRYLAFPNFNNLLCIFMVLFVVVLLVLVACNFWEFSKAKFMLRAGQLKKRETSSCSIAQA</sequence>